<keyword evidence="4" id="KW-0328">Glycosyltransferase</keyword>
<evidence type="ECO:0000256" key="3">
    <source>
        <dbReference type="ARBA" id="ARBA00022679"/>
    </source>
</evidence>
<evidence type="ECO:0000256" key="4">
    <source>
        <dbReference type="RuleBase" id="RU003718"/>
    </source>
</evidence>
<dbReference type="EMBL" id="JAKOGI010000022">
    <property type="protein sequence ID" value="KAJ8449262.1"/>
    <property type="molecule type" value="Genomic_DNA"/>
</dbReference>
<dbReference type="InterPro" id="IPR002213">
    <property type="entry name" value="UDP_glucos_trans"/>
</dbReference>
<comment type="pathway">
    <text evidence="1">Secondary metabolite biosynthesis; terpenoid biosynthesis.</text>
</comment>
<proteinExistence type="inferred from homology"/>
<gene>
    <name evidence="6" type="ORF">Cgig2_002394</name>
</gene>
<dbReference type="FunFam" id="3.40.50.2000:FF:000037">
    <property type="entry name" value="Glycosyltransferase"/>
    <property type="match status" value="1"/>
</dbReference>
<name>A0A9Q1QNZ9_9CARY</name>
<evidence type="ECO:0000256" key="2">
    <source>
        <dbReference type="ARBA" id="ARBA00009995"/>
    </source>
</evidence>
<protein>
    <recommendedName>
        <fullName evidence="5">Glycosyltransferase</fullName>
        <ecNumber evidence="5">2.4.1.-</ecNumber>
    </recommendedName>
</protein>
<dbReference type="GO" id="GO:0035251">
    <property type="term" value="F:UDP-glucosyltransferase activity"/>
    <property type="evidence" value="ECO:0007669"/>
    <property type="project" value="InterPro"/>
</dbReference>
<dbReference type="InterPro" id="IPR035595">
    <property type="entry name" value="UDP_glycos_trans_CS"/>
</dbReference>
<dbReference type="InterPro" id="IPR050481">
    <property type="entry name" value="UDP-glycosyltransf_plant"/>
</dbReference>
<evidence type="ECO:0000313" key="6">
    <source>
        <dbReference type="EMBL" id="KAJ8449262.1"/>
    </source>
</evidence>
<dbReference type="FunFam" id="3.40.50.2000:FF:000087">
    <property type="entry name" value="Glycosyltransferase"/>
    <property type="match status" value="1"/>
</dbReference>
<dbReference type="PANTHER" id="PTHR48049:SF34">
    <property type="entry name" value="UDP-GLYCOSYLTRANSFERASE 79B30-LIKE"/>
    <property type="match status" value="1"/>
</dbReference>
<keyword evidence="3 4" id="KW-0808">Transferase</keyword>
<dbReference type="OrthoDB" id="5835829at2759"/>
<sequence>MAQAKEKLNLHIAMHPWFAMSHISNFLELANKFAEKGHKISLFLPPKTQPKLASFNHHPHLITFIPVPVPRVDGLPDGAETTHDVPFSSRPLLMISMDLTRDAIDSHLARLRPDVVFFDFAEWLPGLARKRGARSVRFATTFLFTTAYFLGGPRNLPDGCTPKEEDLMHPPPGFPAHGIGLAAHEARVVVKAIEMEFGGGMNLFERLKIAFKECDAMGYKTCRETEGPFVEFVAKHSDKPLLLAGPMLPSPPDSRLDEDIDEWLKGFGHGGVVYCALGSRPFLAALKPPRNHQTMESALPKGFLERTKNRGVIHEGWVQQQLILHHPSVGCFVTHCGASSLFEGMSSECQLVMVPQQIDQFINARVMSSYFKVGVEVEKRDRDGFFTREAFSKAVNLVMEDESEVGKEVRANHAKWRELLSKEGLQDSYITELVRDLQDEKGHSISFLLPPKTQPMIAFLNHHPRLITVIPILVPQVDGLPDRTETTHDVPA</sequence>
<dbReference type="PROSITE" id="PS00375">
    <property type="entry name" value="UDPGT"/>
    <property type="match status" value="1"/>
</dbReference>
<dbReference type="AlphaFoldDB" id="A0A9Q1QNZ9"/>
<evidence type="ECO:0000256" key="5">
    <source>
        <dbReference type="RuleBase" id="RU362057"/>
    </source>
</evidence>
<dbReference type="SUPFAM" id="SSF53756">
    <property type="entry name" value="UDP-Glycosyltransferase/glycogen phosphorylase"/>
    <property type="match status" value="1"/>
</dbReference>
<evidence type="ECO:0000256" key="1">
    <source>
        <dbReference type="ARBA" id="ARBA00004721"/>
    </source>
</evidence>
<accession>A0A9Q1QNZ9</accession>
<dbReference type="Gene3D" id="3.40.50.2000">
    <property type="entry name" value="Glycogen Phosphorylase B"/>
    <property type="match status" value="2"/>
</dbReference>
<dbReference type="PANTHER" id="PTHR48049">
    <property type="entry name" value="GLYCOSYLTRANSFERASE"/>
    <property type="match status" value="1"/>
</dbReference>
<keyword evidence="7" id="KW-1185">Reference proteome</keyword>
<dbReference type="CDD" id="cd03784">
    <property type="entry name" value="GT1_Gtf-like"/>
    <property type="match status" value="1"/>
</dbReference>
<dbReference type="Pfam" id="PF00201">
    <property type="entry name" value="UDPGT"/>
    <property type="match status" value="1"/>
</dbReference>
<dbReference type="EC" id="2.4.1.-" evidence="5"/>
<dbReference type="Proteomes" id="UP001153076">
    <property type="component" value="Unassembled WGS sequence"/>
</dbReference>
<reference evidence="6" key="1">
    <citation type="submission" date="2022-04" db="EMBL/GenBank/DDBJ databases">
        <title>Carnegiea gigantea Genome sequencing and assembly v2.</title>
        <authorList>
            <person name="Copetti D."/>
            <person name="Sanderson M.J."/>
            <person name="Burquez A."/>
            <person name="Wojciechowski M.F."/>
        </authorList>
    </citation>
    <scope>NUCLEOTIDE SEQUENCE</scope>
    <source>
        <strain evidence="6">SGP5-SGP5p</strain>
        <tissue evidence="6">Aerial part</tissue>
    </source>
</reference>
<organism evidence="6 7">
    <name type="scientific">Carnegiea gigantea</name>
    <dbReference type="NCBI Taxonomy" id="171969"/>
    <lineage>
        <taxon>Eukaryota</taxon>
        <taxon>Viridiplantae</taxon>
        <taxon>Streptophyta</taxon>
        <taxon>Embryophyta</taxon>
        <taxon>Tracheophyta</taxon>
        <taxon>Spermatophyta</taxon>
        <taxon>Magnoliopsida</taxon>
        <taxon>eudicotyledons</taxon>
        <taxon>Gunneridae</taxon>
        <taxon>Pentapetalae</taxon>
        <taxon>Caryophyllales</taxon>
        <taxon>Cactineae</taxon>
        <taxon>Cactaceae</taxon>
        <taxon>Cactoideae</taxon>
        <taxon>Echinocereeae</taxon>
        <taxon>Carnegiea</taxon>
    </lineage>
</organism>
<evidence type="ECO:0000313" key="7">
    <source>
        <dbReference type="Proteomes" id="UP001153076"/>
    </source>
</evidence>
<comment type="caution">
    <text evidence="6">The sequence shown here is derived from an EMBL/GenBank/DDBJ whole genome shotgun (WGS) entry which is preliminary data.</text>
</comment>
<comment type="similarity">
    <text evidence="2 4">Belongs to the UDP-glycosyltransferase family.</text>
</comment>